<proteinExistence type="predicted"/>
<keyword evidence="1" id="KW-0479">Metal-binding</keyword>
<keyword evidence="5" id="KW-1185">Reference proteome</keyword>
<dbReference type="SUPFAM" id="SSF57850">
    <property type="entry name" value="RING/U-box"/>
    <property type="match status" value="1"/>
</dbReference>
<feature type="compositionally biased region" description="Polar residues" evidence="2">
    <location>
        <begin position="109"/>
        <end position="119"/>
    </location>
</feature>
<feature type="region of interest" description="Disordered" evidence="2">
    <location>
        <begin position="589"/>
        <end position="983"/>
    </location>
</feature>
<feature type="compositionally biased region" description="Basic and acidic residues" evidence="2">
    <location>
        <begin position="748"/>
        <end position="786"/>
    </location>
</feature>
<feature type="compositionally biased region" description="Basic and acidic residues" evidence="2">
    <location>
        <begin position="443"/>
        <end position="452"/>
    </location>
</feature>
<dbReference type="InterPro" id="IPR001841">
    <property type="entry name" value="Znf_RING"/>
</dbReference>
<protein>
    <recommendedName>
        <fullName evidence="3">RING-type domain-containing protein</fullName>
    </recommendedName>
</protein>
<dbReference type="GO" id="GO:0008270">
    <property type="term" value="F:zinc ion binding"/>
    <property type="evidence" value="ECO:0007669"/>
    <property type="project" value="UniProtKB-KW"/>
</dbReference>
<evidence type="ECO:0000259" key="3">
    <source>
        <dbReference type="PROSITE" id="PS50089"/>
    </source>
</evidence>
<name>A0A420Y035_9PEZI</name>
<feature type="region of interest" description="Disordered" evidence="2">
    <location>
        <begin position="157"/>
        <end position="231"/>
    </location>
</feature>
<feature type="compositionally biased region" description="Basic and acidic residues" evidence="2">
    <location>
        <begin position="622"/>
        <end position="649"/>
    </location>
</feature>
<feature type="compositionally biased region" description="Basic and acidic residues" evidence="2">
    <location>
        <begin position="709"/>
        <end position="727"/>
    </location>
</feature>
<feature type="region of interest" description="Disordered" evidence="2">
    <location>
        <begin position="403"/>
        <end position="503"/>
    </location>
</feature>
<dbReference type="OrthoDB" id="106784at2759"/>
<evidence type="ECO:0000256" key="2">
    <source>
        <dbReference type="SAM" id="MobiDB-lite"/>
    </source>
</evidence>
<keyword evidence="1" id="KW-0862">Zinc</keyword>
<dbReference type="Gene3D" id="3.30.40.10">
    <property type="entry name" value="Zinc/RING finger domain, C3HC4 (zinc finger)"/>
    <property type="match status" value="1"/>
</dbReference>
<gene>
    <name evidence="4" type="ORF">DL546_002695</name>
</gene>
<feature type="compositionally biased region" description="Basic and acidic residues" evidence="2">
    <location>
        <begin position="90"/>
        <end position="101"/>
    </location>
</feature>
<dbReference type="CDD" id="cd16620">
    <property type="entry name" value="vRING-HC-C4C4_RBBP6"/>
    <property type="match status" value="1"/>
</dbReference>
<feature type="compositionally biased region" description="Basic and acidic residues" evidence="2">
    <location>
        <begin position="966"/>
        <end position="983"/>
    </location>
</feature>
<feature type="domain" description="RING-type" evidence="3">
    <location>
        <begin position="28"/>
        <end position="64"/>
    </location>
</feature>
<dbReference type="PROSITE" id="PS50089">
    <property type="entry name" value="ZF_RING_2"/>
    <property type="match status" value="1"/>
</dbReference>
<reference evidence="4 5" key="1">
    <citation type="submission" date="2018-08" db="EMBL/GenBank/DDBJ databases">
        <title>Draft genome of the lignicolous fungus Coniochaeta pulveracea.</title>
        <authorList>
            <person name="Borstlap C.J."/>
            <person name="De Witt R.N."/>
            <person name="Botha A."/>
            <person name="Volschenk H."/>
        </authorList>
    </citation>
    <scope>NUCLEOTIDE SEQUENCE [LARGE SCALE GENOMIC DNA]</scope>
    <source>
        <strain evidence="4 5">CAB683</strain>
    </source>
</reference>
<dbReference type="InterPro" id="IPR013083">
    <property type="entry name" value="Znf_RING/FYVE/PHD"/>
</dbReference>
<feature type="compositionally biased region" description="Basic and acidic residues" evidence="2">
    <location>
        <begin position="908"/>
        <end position="925"/>
    </location>
</feature>
<dbReference type="Proteomes" id="UP000275385">
    <property type="component" value="Unassembled WGS sequence"/>
</dbReference>
<feature type="compositionally biased region" description="Basic and acidic residues" evidence="2">
    <location>
        <begin position="182"/>
        <end position="208"/>
    </location>
</feature>
<evidence type="ECO:0000313" key="4">
    <source>
        <dbReference type="EMBL" id="RKU41246.1"/>
    </source>
</evidence>
<feature type="compositionally biased region" description="Polar residues" evidence="2">
    <location>
        <begin position="537"/>
        <end position="555"/>
    </location>
</feature>
<feature type="compositionally biased region" description="Polar residues" evidence="2">
    <location>
        <begin position="469"/>
        <end position="480"/>
    </location>
</feature>
<accession>A0A420Y035</accession>
<keyword evidence="1" id="KW-0863">Zinc-finger</keyword>
<evidence type="ECO:0000256" key="1">
    <source>
        <dbReference type="PROSITE-ProRule" id="PRU00175"/>
    </source>
</evidence>
<feature type="compositionally biased region" description="Low complexity" evidence="2">
    <location>
        <begin position="597"/>
        <end position="613"/>
    </location>
</feature>
<feature type="compositionally biased region" description="Basic and acidic residues" evidence="2">
    <location>
        <begin position="796"/>
        <end position="838"/>
    </location>
</feature>
<feature type="region of interest" description="Disordered" evidence="2">
    <location>
        <begin position="524"/>
        <end position="572"/>
    </location>
</feature>
<evidence type="ECO:0000313" key="5">
    <source>
        <dbReference type="Proteomes" id="UP000275385"/>
    </source>
</evidence>
<feature type="compositionally biased region" description="Basic and acidic residues" evidence="2">
    <location>
        <begin position="687"/>
        <end position="699"/>
    </location>
</feature>
<organism evidence="4 5">
    <name type="scientific">Coniochaeta pulveracea</name>
    <dbReference type="NCBI Taxonomy" id="177199"/>
    <lineage>
        <taxon>Eukaryota</taxon>
        <taxon>Fungi</taxon>
        <taxon>Dikarya</taxon>
        <taxon>Ascomycota</taxon>
        <taxon>Pezizomycotina</taxon>
        <taxon>Sordariomycetes</taxon>
        <taxon>Sordariomycetidae</taxon>
        <taxon>Coniochaetales</taxon>
        <taxon>Coniochaetaceae</taxon>
        <taxon>Coniochaeta</taxon>
    </lineage>
</organism>
<feature type="compositionally biased region" description="Polar residues" evidence="2">
    <location>
        <begin position="403"/>
        <end position="429"/>
    </location>
</feature>
<sequence>MQMEFTRWAQLTSPSSLTQDEIPAKLRCAMCSKLAVNAFRLPCCEQAICENCQSSLPSSCPVCEHSPISADDCTPLKSLRTTIKVFLRTEEKKREAGRPKEATPATPVQADQTPQLPTSASEVLGQGAEKNDLVQKGEESAPQPGQQQIVEDRVSGNVDNASIDPDHQETDIAAKPSSTESADGHGPLKEDVEVLAGDEKPGKDKEGDGDVEDISGDQPNQVTAEVGTNGVTGFPNANMNFGPGNFDQMQMMMAMQNGMGPNAFGGFPLMGMPGMPMDPMAMQNMYMSGGFGAQGMGMNGMNMGMGGMNNWNNGQSWNVGPDNMNYPNASGMGTGDFGSFNSGFQTGYNQGNHGPGFNNYRQNQYGFRGRGRGRGAYGQFGYNSRGGYNQGAGYGHSSYQEQSNYMAGQQQATNGQSLENGTEGTQDTLENGEAKSNGVNVDEFGRELRVQETTEGADGQAIEDKNATAPEQQQDGTNGHASHENPSYDASHENGTSHVFDGPHNGNLGMGAYDVSFSNMNGHPGVPGFTGPPINRAPSQGYGSRSGSLQPTSTPAPDVPLNAPKGPKALLRGLPNTSILHLKARGLAVDDQPNGQNHSNKNGHNGVHSGNNSPAGYSKNSHYHDYDRGKDHADRDYNERDDGHYDRGRSRSPTVRSRSRSRSRDRKDKDSHRSSRRRRHRSQSVVSDRDEDRNDDSRSSKRHRSSRKHRDDVDDVEAKASSPKDDGPAGEENDEDDKRSSHHRSSRRDREGEKRSSRDKERDSYRDRDRDRDRGHDRDRDRDRHRDTKSHRSSHRERDYDRHSSHRDRDRDRERERDKDKDRDRKDKDRHRRSDRDREHRHRGSKRTSAEPEDPTTTKDEFNPPSGPSGSSSRGLEIKGASSRSRQDAEIERRRSSVTTGPGSLDPHAAERAARDRERLLEQTRRLASLGVKRGRSDDAADDSSRRSSRRKGRRGEVVSAEDEEERMRRLEAEREAARFRDD</sequence>
<dbReference type="AlphaFoldDB" id="A0A420Y035"/>
<comment type="caution">
    <text evidence="4">The sequence shown here is derived from an EMBL/GenBank/DDBJ whole genome shotgun (WGS) entry which is preliminary data.</text>
</comment>
<feature type="compositionally biased region" description="Basic and acidic residues" evidence="2">
    <location>
        <begin position="935"/>
        <end position="946"/>
    </location>
</feature>
<feature type="region of interest" description="Disordered" evidence="2">
    <location>
        <begin position="90"/>
        <end position="119"/>
    </location>
</feature>
<feature type="compositionally biased region" description="Basic and acidic residues" evidence="2">
    <location>
        <begin position="885"/>
        <end position="895"/>
    </location>
</feature>
<dbReference type="EMBL" id="QVQW01000079">
    <property type="protein sequence ID" value="RKU41246.1"/>
    <property type="molecule type" value="Genomic_DNA"/>
</dbReference>